<organism evidence="2 3">
    <name type="scientific">Ilyodon furcidens</name>
    <name type="common">goldbreast splitfin</name>
    <dbReference type="NCBI Taxonomy" id="33524"/>
    <lineage>
        <taxon>Eukaryota</taxon>
        <taxon>Metazoa</taxon>
        <taxon>Chordata</taxon>
        <taxon>Craniata</taxon>
        <taxon>Vertebrata</taxon>
        <taxon>Euteleostomi</taxon>
        <taxon>Actinopterygii</taxon>
        <taxon>Neopterygii</taxon>
        <taxon>Teleostei</taxon>
        <taxon>Neoteleostei</taxon>
        <taxon>Acanthomorphata</taxon>
        <taxon>Ovalentaria</taxon>
        <taxon>Atherinomorphae</taxon>
        <taxon>Cyprinodontiformes</taxon>
        <taxon>Goodeidae</taxon>
        <taxon>Ilyodon</taxon>
    </lineage>
</organism>
<evidence type="ECO:0000256" key="1">
    <source>
        <dbReference type="SAM" id="Phobius"/>
    </source>
</evidence>
<accession>A0ABV0TW57</accession>
<reference evidence="2 3" key="1">
    <citation type="submission" date="2021-06" db="EMBL/GenBank/DDBJ databases">
        <authorList>
            <person name="Palmer J.M."/>
        </authorList>
    </citation>
    <scope>NUCLEOTIDE SEQUENCE [LARGE SCALE GENOMIC DNA]</scope>
    <source>
        <strain evidence="3">if_2019</strain>
        <tissue evidence="2">Muscle</tissue>
    </source>
</reference>
<keyword evidence="3" id="KW-1185">Reference proteome</keyword>
<evidence type="ECO:0000313" key="3">
    <source>
        <dbReference type="Proteomes" id="UP001482620"/>
    </source>
</evidence>
<sequence length="110" mass="12643">MVCTGIGLLSYVDSGVDFQRCSVHEAHHANLTGKQFLSKCDRVKLHPLTWKQQFFSPIWILMPLFGLFLHVLLGYKPSLVCILLIPWRKPLPQVLQEKGFTCVDHRMVPK</sequence>
<gene>
    <name evidence="2" type="ORF">ILYODFUR_019061</name>
</gene>
<keyword evidence="1" id="KW-0812">Transmembrane</keyword>
<keyword evidence="1" id="KW-0472">Membrane</keyword>
<comment type="caution">
    <text evidence="2">The sequence shown here is derived from an EMBL/GenBank/DDBJ whole genome shotgun (WGS) entry which is preliminary data.</text>
</comment>
<dbReference type="Proteomes" id="UP001482620">
    <property type="component" value="Unassembled WGS sequence"/>
</dbReference>
<dbReference type="EMBL" id="JAHRIQ010048228">
    <property type="protein sequence ID" value="MEQ2237046.1"/>
    <property type="molecule type" value="Genomic_DNA"/>
</dbReference>
<proteinExistence type="predicted"/>
<keyword evidence="1" id="KW-1133">Transmembrane helix</keyword>
<feature type="transmembrane region" description="Helical" evidence="1">
    <location>
        <begin position="54"/>
        <end position="75"/>
    </location>
</feature>
<evidence type="ECO:0000313" key="2">
    <source>
        <dbReference type="EMBL" id="MEQ2237046.1"/>
    </source>
</evidence>
<protein>
    <submittedName>
        <fullName evidence="2">Uncharacterized protein</fullName>
    </submittedName>
</protein>
<name>A0ABV0TW57_9TELE</name>